<keyword evidence="1" id="KW-1133">Transmembrane helix</keyword>
<evidence type="ECO:0000256" key="1">
    <source>
        <dbReference type="SAM" id="Phobius"/>
    </source>
</evidence>
<keyword evidence="1" id="KW-0812">Transmembrane</keyword>
<feature type="transmembrane region" description="Helical" evidence="1">
    <location>
        <begin position="12"/>
        <end position="29"/>
    </location>
</feature>
<sequence>MNLQRALDVNRIIISIFLVNFLTISIAAAQKVGYDENTEIAVKGVVQKEVAHPYKGLSNFFLKTQWRIFRVLTAPSWYIKETAISLKKGQEVEVVGSKFYGPDGSLCLVAKSIRLLPEGKVIRFRDDLARPVWSDYVEKKNSCMKIFLRQGKSF</sequence>
<feature type="domain" description="Magnetosome protein MamS/MamX" evidence="2">
    <location>
        <begin position="58"/>
        <end position="114"/>
    </location>
</feature>
<dbReference type="EMBL" id="DRND01000208">
    <property type="protein sequence ID" value="HFC46736.1"/>
    <property type="molecule type" value="Genomic_DNA"/>
</dbReference>
<gene>
    <name evidence="3" type="ORF">ENJ63_02515</name>
</gene>
<reference evidence="3" key="1">
    <citation type="journal article" date="2020" name="mSystems">
        <title>Genome- and Community-Level Interaction Insights into Carbon Utilization and Element Cycling Functions of Hydrothermarchaeota in Hydrothermal Sediment.</title>
        <authorList>
            <person name="Zhou Z."/>
            <person name="Liu Y."/>
            <person name="Xu W."/>
            <person name="Pan J."/>
            <person name="Luo Z.H."/>
            <person name="Li M."/>
        </authorList>
    </citation>
    <scope>NUCLEOTIDE SEQUENCE [LARGE SCALE GENOMIC DNA]</scope>
    <source>
        <strain evidence="3">HyVt-503</strain>
    </source>
</reference>
<evidence type="ECO:0000313" key="3">
    <source>
        <dbReference type="EMBL" id="HFC46736.1"/>
    </source>
</evidence>
<name>A0A7V2WSY8_9BACT</name>
<comment type="caution">
    <text evidence="3">The sequence shown here is derived from an EMBL/GenBank/DDBJ whole genome shotgun (WGS) entry which is preliminary data.</text>
</comment>
<proteinExistence type="predicted"/>
<organism evidence="3">
    <name type="scientific">Dissulfuribacter thermophilus</name>
    <dbReference type="NCBI Taxonomy" id="1156395"/>
    <lineage>
        <taxon>Bacteria</taxon>
        <taxon>Pseudomonadati</taxon>
        <taxon>Thermodesulfobacteriota</taxon>
        <taxon>Dissulfuribacteria</taxon>
        <taxon>Dissulfuribacterales</taxon>
        <taxon>Dissulfuribacteraceae</taxon>
        <taxon>Dissulfuribacter</taxon>
    </lineage>
</organism>
<protein>
    <recommendedName>
        <fullName evidence="2">Magnetosome protein MamS/MamX domain-containing protein</fullName>
    </recommendedName>
</protein>
<dbReference type="Pfam" id="PF26390">
    <property type="entry name" value="MamS_MamX"/>
    <property type="match status" value="1"/>
</dbReference>
<accession>A0A7V2WSY8</accession>
<keyword evidence="1" id="KW-0472">Membrane</keyword>
<evidence type="ECO:0000259" key="2">
    <source>
        <dbReference type="Pfam" id="PF26390"/>
    </source>
</evidence>
<dbReference type="AlphaFoldDB" id="A0A7V2WSY8"/>
<dbReference type="InterPro" id="IPR058837">
    <property type="entry name" value="MamS_MamX_dom"/>
</dbReference>
<dbReference type="Proteomes" id="UP000885797">
    <property type="component" value="Unassembled WGS sequence"/>
</dbReference>